<organism evidence="2">
    <name type="scientific">Arundo donax</name>
    <name type="common">Giant reed</name>
    <name type="synonym">Donax arundinaceus</name>
    <dbReference type="NCBI Taxonomy" id="35708"/>
    <lineage>
        <taxon>Eukaryota</taxon>
        <taxon>Viridiplantae</taxon>
        <taxon>Streptophyta</taxon>
        <taxon>Embryophyta</taxon>
        <taxon>Tracheophyta</taxon>
        <taxon>Spermatophyta</taxon>
        <taxon>Magnoliopsida</taxon>
        <taxon>Liliopsida</taxon>
        <taxon>Poales</taxon>
        <taxon>Poaceae</taxon>
        <taxon>PACMAD clade</taxon>
        <taxon>Arundinoideae</taxon>
        <taxon>Arundineae</taxon>
        <taxon>Arundo</taxon>
    </lineage>
</organism>
<reference evidence="2" key="1">
    <citation type="submission" date="2014-09" db="EMBL/GenBank/DDBJ databases">
        <authorList>
            <person name="Magalhaes I.L.F."/>
            <person name="Oliveira U."/>
            <person name="Santos F.R."/>
            <person name="Vidigal T.H.D.A."/>
            <person name="Brescovit A.D."/>
            <person name="Santos A.J."/>
        </authorList>
    </citation>
    <scope>NUCLEOTIDE SEQUENCE</scope>
    <source>
        <tissue evidence="2">Shoot tissue taken approximately 20 cm above the soil surface</tissue>
    </source>
</reference>
<proteinExistence type="predicted"/>
<keyword evidence="1" id="KW-0812">Transmembrane</keyword>
<keyword evidence="1" id="KW-1133">Transmembrane helix</keyword>
<reference evidence="2" key="2">
    <citation type="journal article" date="2015" name="Data Brief">
        <title>Shoot transcriptome of the giant reed, Arundo donax.</title>
        <authorList>
            <person name="Barrero R.A."/>
            <person name="Guerrero F.D."/>
            <person name="Moolhuijzen P."/>
            <person name="Goolsby J.A."/>
            <person name="Tidwell J."/>
            <person name="Bellgard S.E."/>
            <person name="Bellgard M.I."/>
        </authorList>
    </citation>
    <scope>NUCLEOTIDE SEQUENCE</scope>
    <source>
        <tissue evidence="2">Shoot tissue taken approximately 20 cm above the soil surface</tissue>
    </source>
</reference>
<accession>A0A0A8ZZX3</accession>
<keyword evidence="1" id="KW-0472">Membrane</keyword>
<protein>
    <submittedName>
        <fullName evidence="2">Uncharacterized protein</fullName>
    </submittedName>
</protein>
<evidence type="ECO:0000256" key="1">
    <source>
        <dbReference type="SAM" id="Phobius"/>
    </source>
</evidence>
<evidence type="ECO:0000313" key="2">
    <source>
        <dbReference type="EMBL" id="JAD44386.1"/>
    </source>
</evidence>
<sequence length="47" mass="4963">MPLHLPLCLTGIAVTLSFLPVKKLAHLMLAGSSVCMGFGFVLFPPHG</sequence>
<name>A0A0A8ZZX3_ARUDO</name>
<dbReference type="AlphaFoldDB" id="A0A0A8ZZX3"/>
<dbReference type="EMBL" id="GBRH01253509">
    <property type="protein sequence ID" value="JAD44386.1"/>
    <property type="molecule type" value="Transcribed_RNA"/>
</dbReference>
<feature type="transmembrane region" description="Helical" evidence="1">
    <location>
        <begin position="24"/>
        <end position="43"/>
    </location>
</feature>